<evidence type="ECO:0000313" key="1">
    <source>
        <dbReference type="EMBL" id="WKN34275.1"/>
    </source>
</evidence>
<gene>
    <name evidence="1" type="ORF">K4G66_18005</name>
</gene>
<protein>
    <submittedName>
        <fullName evidence="1">Uncharacterized protein</fullName>
    </submittedName>
</protein>
<dbReference type="AlphaFoldDB" id="A0AA49GKL3"/>
<sequence length="124" mass="14172">MKRTHKFFLGLALIVMVSLGLILRPVPMVTEDEALTVKGEVIHVAEGSSHDVVLTLADVDEHFYINRALEEDFTLPALKEKLLRKEVEIKYPSYWTPLDPTSQVRHVSKLSIDEEVIFSELKQK</sequence>
<organism evidence="1">
    <name type="scientific">Roseihalotalea indica</name>
    <dbReference type="NCBI Taxonomy" id="2867963"/>
    <lineage>
        <taxon>Bacteria</taxon>
        <taxon>Pseudomonadati</taxon>
        <taxon>Bacteroidota</taxon>
        <taxon>Cytophagia</taxon>
        <taxon>Cytophagales</taxon>
        <taxon>Catalimonadaceae</taxon>
        <taxon>Roseihalotalea</taxon>
    </lineage>
</organism>
<dbReference type="EMBL" id="CP120682">
    <property type="protein sequence ID" value="WKN34275.1"/>
    <property type="molecule type" value="Genomic_DNA"/>
</dbReference>
<proteinExistence type="predicted"/>
<accession>A0AA49GKL3</accession>
<name>A0AA49GKL3_9BACT</name>
<reference evidence="1" key="1">
    <citation type="journal article" date="2023" name="Comput. Struct. Biotechnol. J.">
        <title>Discovery of a novel marine Bacteroidetes with a rich repertoire of carbohydrate-active enzymes.</title>
        <authorList>
            <person name="Chen B."/>
            <person name="Liu G."/>
            <person name="Chen Q."/>
            <person name="Wang H."/>
            <person name="Liu L."/>
            <person name="Tang K."/>
        </authorList>
    </citation>
    <scope>NUCLEOTIDE SEQUENCE</scope>
    <source>
        <strain evidence="1">TK19036</strain>
    </source>
</reference>
<reference evidence="1" key="2">
    <citation type="journal article" date="2024" name="Antonie Van Leeuwenhoek">
        <title>Roseihalotalea indica gen. nov., sp. nov., a halophilic Bacteroidetes from mesopelagic Southwest Indian Ocean with higher carbohydrate metabolic potential.</title>
        <authorList>
            <person name="Chen B."/>
            <person name="Zhang M."/>
            <person name="Lin D."/>
            <person name="Ye J."/>
            <person name="Tang K."/>
        </authorList>
    </citation>
    <scope>NUCLEOTIDE SEQUENCE</scope>
    <source>
        <strain evidence="1">TK19036</strain>
    </source>
</reference>